<accession>A0A9P9KYX7</accession>
<dbReference type="Proteomes" id="UP000736672">
    <property type="component" value="Unassembled WGS sequence"/>
</dbReference>
<reference evidence="4" key="1">
    <citation type="journal article" date="2021" name="Nat. Commun.">
        <title>Genetic determinants of endophytism in the Arabidopsis root mycobiome.</title>
        <authorList>
            <person name="Mesny F."/>
            <person name="Miyauchi S."/>
            <person name="Thiergart T."/>
            <person name="Pickel B."/>
            <person name="Atanasova L."/>
            <person name="Karlsson M."/>
            <person name="Huettel B."/>
            <person name="Barry K.W."/>
            <person name="Haridas S."/>
            <person name="Chen C."/>
            <person name="Bauer D."/>
            <person name="Andreopoulos W."/>
            <person name="Pangilinan J."/>
            <person name="LaButti K."/>
            <person name="Riley R."/>
            <person name="Lipzen A."/>
            <person name="Clum A."/>
            <person name="Drula E."/>
            <person name="Henrissat B."/>
            <person name="Kohler A."/>
            <person name="Grigoriev I.V."/>
            <person name="Martin F.M."/>
            <person name="Hacquard S."/>
        </authorList>
    </citation>
    <scope>NUCLEOTIDE SEQUENCE</scope>
    <source>
        <strain evidence="4">FSSC 5 MPI-SDFR-AT-0091</strain>
    </source>
</reference>
<dbReference type="EMBL" id="JAGTJS010000004">
    <property type="protein sequence ID" value="KAH7270949.1"/>
    <property type="molecule type" value="Genomic_DNA"/>
</dbReference>
<organism evidence="4 5">
    <name type="scientific">Fusarium solani</name>
    <name type="common">Filamentous fungus</name>
    <dbReference type="NCBI Taxonomy" id="169388"/>
    <lineage>
        <taxon>Eukaryota</taxon>
        <taxon>Fungi</taxon>
        <taxon>Dikarya</taxon>
        <taxon>Ascomycota</taxon>
        <taxon>Pezizomycotina</taxon>
        <taxon>Sordariomycetes</taxon>
        <taxon>Hypocreomycetidae</taxon>
        <taxon>Hypocreales</taxon>
        <taxon>Nectriaceae</taxon>
        <taxon>Fusarium</taxon>
        <taxon>Fusarium solani species complex</taxon>
    </lineage>
</organism>
<comment type="caution">
    <text evidence="4">The sequence shown here is derived from an EMBL/GenBank/DDBJ whole genome shotgun (WGS) entry which is preliminary data.</text>
</comment>
<protein>
    <recommendedName>
        <fullName evidence="3">DUF1996 domain-containing protein</fullName>
    </recommendedName>
</protein>
<dbReference type="OrthoDB" id="74764at2759"/>
<feature type="region of interest" description="Disordered" evidence="1">
    <location>
        <begin position="359"/>
        <end position="401"/>
    </location>
</feature>
<dbReference type="AlphaFoldDB" id="A0A9P9KYX7"/>
<gene>
    <name evidence="4" type="ORF">B0J15DRAFT_590951</name>
</gene>
<name>A0A9P9KYX7_FUSSL</name>
<feature type="chain" id="PRO_5040267904" description="DUF1996 domain-containing protein" evidence="2">
    <location>
        <begin position="27"/>
        <end position="401"/>
    </location>
</feature>
<evidence type="ECO:0000259" key="3">
    <source>
        <dbReference type="Pfam" id="PF09362"/>
    </source>
</evidence>
<evidence type="ECO:0000256" key="1">
    <source>
        <dbReference type="SAM" id="MobiDB-lite"/>
    </source>
</evidence>
<feature type="compositionally biased region" description="Basic residues" evidence="1">
    <location>
        <begin position="390"/>
        <end position="401"/>
    </location>
</feature>
<dbReference type="PANTHER" id="PTHR43662:SF12">
    <property type="entry name" value="DUF1996 DOMAIN-CONTAINING PROTEIN-RELATED"/>
    <property type="match status" value="1"/>
</dbReference>
<dbReference type="Pfam" id="PF09362">
    <property type="entry name" value="DUF1996"/>
    <property type="match status" value="1"/>
</dbReference>
<keyword evidence="2" id="KW-0732">Signal</keyword>
<evidence type="ECO:0000313" key="5">
    <source>
        <dbReference type="Proteomes" id="UP000736672"/>
    </source>
</evidence>
<keyword evidence="5" id="KW-1185">Reference proteome</keyword>
<feature type="compositionally biased region" description="Polar residues" evidence="1">
    <location>
        <begin position="359"/>
        <end position="375"/>
    </location>
</feature>
<dbReference type="InterPro" id="IPR018535">
    <property type="entry name" value="DUF1996"/>
</dbReference>
<feature type="domain" description="DUF1996" evidence="3">
    <location>
        <begin position="41"/>
        <end position="249"/>
    </location>
</feature>
<evidence type="ECO:0000313" key="4">
    <source>
        <dbReference type="EMBL" id="KAH7270949.1"/>
    </source>
</evidence>
<dbReference type="PANTHER" id="PTHR43662">
    <property type="match status" value="1"/>
</dbReference>
<evidence type="ECO:0000256" key="2">
    <source>
        <dbReference type="SAM" id="SignalP"/>
    </source>
</evidence>
<feature type="signal peptide" evidence="2">
    <location>
        <begin position="1"/>
        <end position="26"/>
    </location>
</feature>
<proteinExistence type="predicted"/>
<sequence length="401" mass="45363">MSGFISRLAFWLMALQVMELLPSAAAEFRVTCAPFKRERIDPLASPGRESDHMHTFWGSRAIGPNVTTSDELRSLCGTCTLKADRSAYWIPTLYYVSKKGTVPVRVSIFHVYYHGQHEGMEPFPEDFSIITGNPNLTEEEARQQGGIGMKWHWELTEEENEGWELPKKKGSGRLRGNIGFPTRVVRHPSLDRHRACKSDDEEGCFSVVRMLFAIWYDMRHDWFDFEDGGYLTLSSGGGHTYHADFVYGWDKSMAKQIVTDTTNYNAEGKIIGGPDAVVKSPECAKLDDEDPFLWDSDWDAMLQANAGNDTVVLGHYNRGLTITDGKSVNATWSGKWGERPRVVKEPLTYQNVTRANLHANETISSHPTPRETTASIPRVNNHKASDTNCARRHMKKRPKHL</sequence>